<dbReference type="SUPFAM" id="SSF48452">
    <property type="entry name" value="TPR-like"/>
    <property type="match status" value="1"/>
</dbReference>
<gene>
    <name evidence="8" type="ORF">DVG78_21750</name>
</gene>
<evidence type="ECO:0000313" key="9">
    <source>
        <dbReference type="Proteomes" id="UP000253141"/>
    </source>
</evidence>
<evidence type="ECO:0000256" key="5">
    <source>
        <dbReference type="ARBA" id="ARBA00023237"/>
    </source>
</evidence>
<keyword evidence="5" id="KW-0998">Cell outer membrane</keyword>
<comment type="similarity">
    <text evidence="2">Belongs to the SusD family.</text>
</comment>
<evidence type="ECO:0000256" key="2">
    <source>
        <dbReference type="ARBA" id="ARBA00006275"/>
    </source>
</evidence>
<proteinExistence type="inferred from homology"/>
<evidence type="ECO:0000256" key="1">
    <source>
        <dbReference type="ARBA" id="ARBA00004442"/>
    </source>
</evidence>
<feature type="domain" description="RagB/SusD" evidence="6">
    <location>
        <begin position="306"/>
        <end position="576"/>
    </location>
</feature>
<comment type="subcellular location">
    <subcellularLocation>
        <location evidence="1">Cell outer membrane</location>
    </subcellularLocation>
</comment>
<dbReference type="InterPro" id="IPR012944">
    <property type="entry name" value="SusD_RagB_dom"/>
</dbReference>
<accession>A0A369I5X0</accession>
<dbReference type="OrthoDB" id="5694214at2"/>
<name>A0A369I5X0_9BACT</name>
<sequence>MKNHTIYKVLTIAGIIFFSFGCNKLVEMKPINEISDASYWKNAEQFKLAANEYYTYLRGFADILDNNPHSDRRSDILYSRDGANTFSNGTNTIPITDGSWNTAYSRIRATNYLLDKAATYPSPAEIEKYVAEAKFFRAYLYFDLLQLFGGVPIIKTPLSPESPELQAPRNNRDEVVDFIIADLESAIAALPLESAIAGADKGRVSKGTAQAFLSRVALYEGTWQKFRNNSARANTLLDKAIINADAVVSSKQYELFAPAVLGDSAQKYLFILENQQSNPANLTKAANKEYLLANRYDFASRQIRINITHQMQGNIHWGAKKLMDMYLCQDGLPIEKSSLFKGYKTTLSEYENRDNRVFYTWMQDGKYYWNNENPGARTTWKGDAADIASSGGRFSPAGGSGYAPQKFATERRLQDMEEAYDYPVIRYAEVLLNYAEAVFEKNGTIGDADLDKSLNLVRNRINKQMPKLSNTLVQTHGLDMRTEIRRERTLELFLEGFRVDDLKRWKTAETEMPKPIEGIVWTGTAYETRWAGIKNQVVNGNYRLEGNRIWAEKHYLLPVPSQQIQLNPNLTQNPGW</sequence>
<dbReference type="Pfam" id="PF14322">
    <property type="entry name" value="SusD-like_3"/>
    <property type="match status" value="1"/>
</dbReference>
<feature type="domain" description="SusD-like N-terminal" evidence="7">
    <location>
        <begin position="98"/>
        <end position="218"/>
    </location>
</feature>
<keyword evidence="9" id="KW-1185">Reference proteome</keyword>
<dbReference type="InterPro" id="IPR033985">
    <property type="entry name" value="SusD-like_N"/>
</dbReference>
<evidence type="ECO:0000256" key="4">
    <source>
        <dbReference type="ARBA" id="ARBA00023136"/>
    </source>
</evidence>
<dbReference type="EMBL" id="QPIW01000022">
    <property type="protein sequence ID" value="RDB03877.1"/>
    <property type="molecule type" value="Genomic_DNA"/>
</dbReference>
<evidence type="ECO:0000256" key="3">
    <source>
        <dbReference type="ARBA" id="ARBA00022729"/>
    </source>
</evidence>
<dbReference type="PROSITE" id="PS51257">
    <property type="entry name" value="PROKAR_LIPOPROTEIN"/>
    <property type="match status" value="1"/>
</dbReference>
<comment type="caution">
    <text evidence="8">The sequence shown here is derived from an EMBL/GenBank/DDBJ whole genome shotgun (WGS) entry which is preliminary data.</text>
</comment>
<dbReference type="Gene3D" id="1.25.40.390">
    <property type="match status" value="1"/>
</dbReference>
<evidence type="ECO:0000259" key="7">
    <source>
        <dbReference type="Pfam" id="PF14322"/>
    </source>
</evidence>
<dbReference type="Pfam" id="PF07980">
    <property type="entry name" value="SusD_RagB"/>
    <property type="match status" value="1"/>
</dbReference>
<dbReference type="AlphaFoldDB" id="A0A369I5X0"/>
<protein>
    <submittedName>
        <fullName evidence="8">RagB/SusD family nutrient uptake outer membrane protein</fullName>
    </submittedName>
</protein>
<dbReference type="Proteomes" id="UP000253141">
    <property type="component" value="Unassembled WGS sequence"/>
</dbReference>
<dbReference type="InterPro" id="IPR011990">
    <property type="entry name" value="TPR-like_helical_dom_sf"/>
</dbReference>
<evidence type="ECO:0000259" key="6">
    <source>
        <dbReference type="Pfam" id="PF07980"/>
    </source>
</evidence>
<dbReference type="GO" id="GO:0009279">
    <property type="term" value="C:cell outer membrane"/>
    <property type="evidence" value="ECO:0007669"/>
    <property type="project" value="UniProtKB-SubCell"/>
</dbReference>
<evidence type="ECO:0000313" key="8">
    <source>
        <dbReference type="EMBL" id="RDB03877.1"/>
    </source>
</evidence>
<keyword evidence="3" id="KW-0732">Signal</keyword>
<keyword evidence="4" id="KW-0472">Membrane</keyword>
<reference evidence="8 9" key="1">
    <citation type="submission" date="2018-07" db="EMBL/GenBank/DDBJ databases">
        <title>Genome analysis of Runella aurantiaca.</title>
        <authorList>
            <person name="Yang X."/>
        </authorList>
    </citation>
    <scope>NUCLEOTIDE SEQUENCE [LARGE SCALE GENOMIC DNA]</scope>
    <source>
        <strain evidence="8 9">YX9</strain>
    </source>
</reference>
<organism evidence="8 9">
    <name type="scientific">Runella aurantiaca</name>
    <dbReference type="NCBI Taxonomy" id="2282308"/>
    <lineage>
        <taxon>Bacteria</taxon>
        <taxon>Pseudomonadati</taxon>
        <taxon>Bacteroidota</taxon>
        <taxon>Cytophagia</taxon>
        <taxon>Cytophagales</taxon>
        <taxon>Spirosomataceae</taxon>
        <taxon>Runella</taxon>
    </lineage>
</organism>